<evidence type="ECO:0000313" key="3">
    <source>
        <dbReference type="Proteomes" id="UP000019335"/>
    </source>
</evidence>
<dbReference type="Proteomes" id="UP000019335">
    <property type="component" value="Chromosome 1"/>
</dbReference>
<accession>W7TW09</accession>
<gene>
    <name evidence="2" type="ORF">Naga_100003g81</name>
</gene>
<reference evidence="2 3" key="1">
    <citation type="journal article" date="2014" name="Mol. Plant">
        <title>Chromosome Scale Genome Assembly and Transcriptome Profiling of Nannochloropsis gaditana in Nitrogen Depletion.</title>
        <authorList>
            <person name="Corteggiani Carpinelli E."/>
            <person name="Telatin A."/>
            <person name="Vitulo N."/>
            <person name="Forcato C."/>
            <person name="D'Angelo M."/>
            <person name="Schiavon R."/>
            <person name="Vezzi A."/>
            <person name="Giacometti G.M."/>
            <person name="Morosinotto T."/>
            <person name="Valle G."/>
        </authorList>
    </citation>
    <scope>NUCLEOTIDE SEQUENCE [LARGE SCALE GENOMIC DNA]</scope>
    <source>
        <strain evidence="2 3">B-31</strain>
    </source>
</reference>
<name>W7TW09_9STRA</name>
<protein>
    <submittedName>
        <fullName evidence="2">Uncharacterized protein</fullName>
    </submittedName>
</protein>
<evidence type="ECO:0000313" key="2">
    <source>
        <dbReference type="EMBL" id="EWM30322.1"/>
    </source>
</evidence>
<feature type="compositionally biased region" description="Polar residues" evidence="1">
    <location>
        <begin position="237"/>
        <end position="263"/>
    </location>
</feature>
<organism evidence="2 3">
    <name type="scientific">Nannochloropsis gaditana</name>
    <dbReference type="NCBI Taxonomy" id="72520"/>
    <lineage>
        <taxon>Eukaryota</taxon>
        <taxon>Sar</taxon>
        <taxon>Stramenopiles</taxon>
        <taxon>Ochrophyta</taxon>
        <taxon>Eustigmatophyceae</taxon>
        <taxon>Eustigmatales</taxon>
        <taxon>Monodopsidaceae</taxon>
        <taxon>Nannochloropsis</taxon>
    </lineage>
</organism>
<feature type="compositionally biased region" description="Polar residues" evidence="1">
    <location>
        <begin position="215"/>
        <end position="226"/>
    </location>
</feature>
<dbReference type="EMBL" id="AZIL01000038">
    <property type="protein sequence ID" value="EWM30322.1"/>
    <property type="molecule type" value="Genomic_DNA"/>
</dbReference>
<sequence length="436" mass="48821">MSAGCSVTSLEKADTLSGAHRQLMLTCNRGRDRARVSEPCTFDFDSVIDSSARPRKGQEISSCKAPKSEHCVTQTTHRSDKFIGYRAHCPQLEEWSNVEAALSKSPFLTVYPVSQVLLERHLRDARPIPRGLKRFQSILRANFGRRIDGIDLSFLREQDRAFVDLQAELSGRPRSSSIPRTSGVTAAGRVASAAKGKPLNTKDDLAHSKMRSPTRENLPSETTTTNMKRKRPLSSFLRPTTPTADNGRSATPTMAVSSASSVGKWSTDEGQTLYKRGKNTDFRDIHDGDVGKSLQSTQQSSRYNCHVHKKEIVTRASIQQITESNCLSVEEKHTLARNPSHRPKVEVTETGDIRLNGETLQPGEPRYVRMFGIAYCEKARDPAWTIGIGMVDRCYYRGHKKEAKSRPGDYFPTDHAMLVDFIHRQPQVFVEECRKA</sequence>
<keyword evidence="3" id="KW-1185">Reference proteome</keyword>
<evidence type="ECO:0000256" key="1">
    <source>
        <dbReference type="SAM" id="MobiDB-lite"/>
    </source>
</evidence>
<feature type="region of interest" description="Disordered" evidence="1">
    <location>
        <begin position="171"/>
        <end position="263"/>
    </location>
</feature>
<comment type="caution">
    <text evidence="2">The sequence shown here is derived from an EMBL/GenBank/DDBJ whole genome shotgun (WGS) entry which is preliminary data.</text>
</comment>
<feature type="compositionally biased region" description="Polar residues" evidence="1">
    <location>
        <begin position="173"/>
        <end position="184"/>
    </location>
</feature>
<dbReference type="AlphaFoldDB" id="W7TW09"/>
<proteinExistence type="predicted"/>